<protein>
    <recommendedName>
        <fullName evidence="3">NodB homology domain-containing protein</fullName>
    </recommendedName>
</protein>
<evidence type="ECO:0000256" key="2">
    <source>
        <dbReference type="ARBA" id="ARBA00022801"/>
    </source>
</evidence>
<dbReference type="Gene3D" id="3.20.20.370">
    <property type="entry name" value="Glycoside hydrolase/deacetylase"/>
    <property type="match status" value="1"/>
</dbReference>
<name>A0A433DBP3_9FUNG</name>
<dbReference type="PANTHER" id="PTHR10587">
    <property type="entry name" value="GLYCOSYL TRANSFERASE-RELATED"/>
    <property type="match status" value="1"/>
</dbReference>
<proteinExistence type="predicted"/>
<feature type="domain" description="NodB homology" evidence="3">
    <location>
        <begin position="194"/>
        <end position="382"/>
    </location>
</feature>
<gene>
    <name evidence="4" type="ORF">BC936DRAFT_144789</name>
</gene>
<organism evidence="4 5">
    <name type="scientific">Jimgerdemannia flammicorona</name>
    <dbReference type="NCBI Taxonomy" id="994334"/>
    <lineage>
        <taxon>Eukaryota</taxon>
        <taxon>Fungi</taxon>
        <taxon>Fungi incertae sedis</taxon>
        <taxon>Mucoromycota</taxon>
        <taxon>Mucoromycotina</taxon>
        <taxon>Endogonomycetes</taxon>
        <taxon>Endogonales</taxon>
        <taxon>Endogonaceae</taxon>
        <taxon>Jimgerdemannia</taxon>
    </lineage>
</organism>
<reference evidence="4 5" key="1">
    <citation type="journal article" date="2018" name="New Phytol.">
        <title>Phylogenomics of Endogonaceae and evolution of mycorrhizas within Mucoromycota.</title>
        <authorList>
            <person name="Chang Y."/>
            <person name="Desiro A."/>
            <person name="Na H."/>
            <person name="Sandor L."/>
            <person name="Lipzen A."/>
            <person name="Clum A."/>
            <person name="Barry K."/>
            <person name="Grigoriev I.V."/>
            <person name="Martin F.M."/>
            <person name="Stajich J.E."/>
            <person name="Smith M.E."/>
            <person name="Bonito G."/>
            <person name="Spatafora J.W."/>
        </authorList>
    </citation>
    <scope>NUCLEOTIDE SEQUENCE [LARGE SCALE GENOMIC DNA]</scope>
    <source>
        <strain evidence="4 5">GMNB39</strain>
    </source>
</reference>
<evidence type="ECO:0000313" key="4">
    <source>
        <dbReference type="EMBL" id="RUP48250.1"/>
    </source>
</evidence>
<accession>A0A433DBP3</accession>
<dbReference type="GO" id="GO:0016020">
    <property type="term" value="C:membrane"/>
    <property type="evidence" value="ECO:0007669"/>
    <property type="project" value="TreeGrafter"/>
</dbReference>
<dbReference type="InterPro" id="IPR050248">
    <property type="entry name" value="Polysacc_deacetylase_ArnD"/>
</dbReference>
<keyword evidence="5" id="KW-1185">Reference proteome</keyword>
<sequence>MVYSNGLTSADHEWGNETEIGPKVPTRLWCDLLQGIPISNLTYTSRATTPRITMQSKLFAALSLFVVAATAAPGAKAVATTPKAAVTTPTATTPTAKASAVNSAMYSVSPHATAQPAIACPGGCTWPALDKPPTPLPEWVAAVDMSKVPTAPVIQVDASGNPINPGYTAASDTYCSWSYTQCFRATDIYQCPKGVWGLTYDDGPQPPSPALYNFLKSQNQRATHFVIGSRALEYPDALRQAYQNGGQIAVHTWSHPWLTTQTNEQIIGEIMWTAKVIQAITGVTPLYMRPPHGDLDDRVRAIMKQLNMKVVQWNYDTNDWMTGSPTYNFQPEWIYQNFTVWAKTISTATVGSISLEHELSDESVYEAMKSYPLLTAAGWKIMLSTRQKGSLTKSPPSFPSSFTQPVADCLNDPYYYVEQLNGSLPIVSGAPTPTGRAASNAAASGASATGTAAAAGVSNSPSNTTTKASAAVPRSASLAATVAALSFVVAALAL</sequence>
<dbReference type="OrthoDB" id="407355at2759"/>
<keyword evidence="2" id="KW-0378">Hydrolase</keyword>
<evidence type="ECO:0000313" key="5">
    <source>
        <dbReference type="Proteomes" id="UP000268093"/>
    </source>
</evidence>
<dbReference type="EMBL" id="RBNI01003535">
    <property type="protein sequence ID" value="RUP48250.1"/>
    <property type="molecule type" value="Genomic_DNA"/>
</dbReference>
<dbReference type="GO" id="GO:0009272">
    <property type="term" value="P:fungal-type cell wall biogenesis"/>
    <property type="evidence" value="ECO:0007669"/>
    <property type="project" value="UniProtKB-ARBA"/>
</dbReference>
<dbReference type="GO" id="GO:0046872">
    <property type="term" value="F:metal ion binding"/>
    <property type="evidence" value="ECO:0007669"/>
    <property type="project" value="UniProtKB-KW"/>
</dbReference>
<keyword evidence="1" id="KW-0479">Metal-binding</keyword>
<evidence type="ECO:0000256" key="1">
    <source>
        <dbReference type="ARBA" id="ARBA00022723"/>
    </source>
</evidence>
<dbReference type="InterPro" id="IPR002509">
    <property type="entry name" value="NODB_dom"/>
</dbReference>
<dbReference type="Pfam" id="PF01522">
    <property type="entry name" value="Polysacc_deac_1"/>
    <property type="match status" value="1"/>
</dbReference>
<dbReference type="PANTHER" id="PTHR10587:SF133">
    <property type="entry name" value="CHITIN DEACETYLASE 1-RELATED"/>
    <property type="match status" value="1"/>
</dbReference>
<comment type="caution">
    <text evidence="4">The sequence shown here is derived from an EMBL/GenBank/DDBJ whole genome shotgun (WGS) entry which is preliminary data.</text>
</comment>
<dbReference type="GO" id="GO:0005975">
    <property type="term" value="P:carbohydrate metabolic process"/>
    <property type="evidence" value="ECO:0007669"/>
    <property type="project" value="InterPro"/>
</dbReference>
<dbReference type="InterPro" id="IPR011330">
    <property type="entry name" value="Glyco_hydro/deAcase_b/a-brl"/>
</dbReference>
<dbReference type="GO" id="GO:0004099">
    <property type="term" value="F:chitin deacetylase activity"/>
    <property type="evidence" value="ECO:0007669"/>
    <property type="project" value="UniProtKB-ARBA"/>
</dbReference>
<evidence type="ECO:0000259" key="3">
    <source>
        <dbReference type="PROSITE" id="PS51677"/>
    </source>
</evidence>
<dbReference type="PROSITE" id="PS51677">
    <property type="entry name" value="NODB"/>
    <property type="match status" value="1"/>
</dbReference>
<dbReference type="SUPFAM" id="SSF88713">
    <property type="entry name" value="Glycoside hydrolase/deacetylase"/>
    <property type="match status" value="1"/>
</dbReference>
<dbReference type="Proteomes" id="UP000268093">
    <property type="component" value="Unassembled WGS sequence"/>
</dbReference>
<dbReference type="AlphaFoldDB" id="A0A433DBP3"/>